<protein>
    <recommendedName>
        <fullName evidence="2">tRNA(Met) cytidine acetate ligase</fullName>
        <ecNumber evidence="2">6.3.4.-</ecNumber>
    </recommendedName>
</protein>
<comment type="similarity">
    <text evidence="2">Belongs to the TmcAL family.</text>
</comment>
<keyword evidence="2" id="KW-0436">Ligase</keyword>
<comment type="caution">
    <text evidence="2">Lacks conserved residue(s) required for the propagation of feature annotation.</text>
</comment>
<keyword evidence="2" id="KW-0820">tRNA-binding</keyword>
<name>A0A135YWF2_9FIRM</name>
<accession>A0A135YWF2</accession>
<comment type="subcellular location">
    <subcellularLocation>
        <location evidence="2">Cytoplasm</location>
    </subcellularLocation>
</comment>
<dbReference type="EMBL" id="LSQZ01000018">
    <property type="protein sequence ID" value="KXI13738.1"/>
    <property type="molecule type" value="Genomic_DNA"/>
</dbReference>
<dbReference type="InterPro" id="IPR014729">
    <property type="entry name" value="Rossmann-like_a/b/a_fold"/>
</dbReference>
<dbReference type="GO" id="GO:0006400">
    <property type="term" value="P:tRNA modification"/>
    <property type="evidence" value="ECO:0007669"/>
    <property type="project" value="UniProtKB-UniRule"/>
</dbReference>
<evidence type="ECO:0000256" key="1">
    <source>
        <dbReference type="ARBA" id="ARBA00022694"/>
    </source>
</evidence>
<keyword evidence="1 2" id="KW-0819">tRNA processing</keyword>
<dbReference type="GO" id="GO:0005524">
    <property type="term" value="F:ATP binding"/>
    <property type="evidence" value="ECO:0007669"/>
    <property type="project" value="UniProtKB-KW"/>
</dbReference>
<comment type="function">
    <text evidence="2">Catalyzes the formation of N(4)-acetylcytidine (ac(4)C) at the wobble position of elongator tRNA(Met), using acetate and ATP as substrates. First activates an acetate ion to form acetyladenylate (Ac-AMP) and then transfers the acetyl group to tRNA to form ac(4)C34.</text>
</comment>
<dbReference type="AlphaFoldDB" id="A0A135YWF2"/>
<dbReference type="Pfam" id="PF05636">
    <property type="entry name" value="HIGH_NTase1"/>
    <property type="match status" value="1"/>
</dbReference>
<dbReference type="RefSeq" id="WP_061101684.1">
    <property type="nucleotide sequence ID" value="NZ_KQ961794.1"/>
</dbReference>
<dbReference type="PANTHER" id="PTHR37825:SF1">
    <property type="entry name" value="TRNA(MET) CYTIDINE ACETATE LIGASE"/>
    <property type="match status" value="1"/>
</dbReference>
<dbReference type="GO" id="GO:0005737">
    <property type="term" value="C:cytoplasm"/>
    <property type="evidence" value="ECO:0007669"/>
    <property type="project" value="UniProtKB-SubCell"/>
</dbReference>
<comment type="catalytic activity">
    <reaction evidence="2">
        <text>cytidine(34) in elongator tRNA(Met) + acetate + ATP = N(4)-acetylcytidine(34) in elongator tRNA(Met) + AMP + diphosphate</text>
        <dbReference type="Rhea" id="RHEA:58144"/>
        <dbReference type="Rhea" id="RHEA-COMP:10693"/>
        <dbReference type="Rhea" id="RHEA-COMP:10694"/>
        <dbReference type="ChEBI" id="CHEBI:30089"/>
        <dbReference type="ChEBI" id="CHEBI:30616"/>
        <dbReference type="ChEBI" id="CHEBI:33019"/>
        <dbReference type="ChEBI" id="CHEBI:74900"/>
        <dbReference type="ChEBI" id="CHEBI:82748"/>
        <dbReference type="ChEBI" id="CHEBI:456215"/>
    </reaction>
</comment>
<dbReference type="Gene3D" id="3.40.50.620">
    <property type="entry name" value="HUPs"/>
    <property type="match status" value="1"/>
</dbReference>
<dbReference type="STRING" id="1261.HMPREF3195_00541"/>
<keyword evidence="2" id="KW-0694">RNA-binding</keyword>
<feature type="binding site" evidence="2">
    <location>
        <begin position="7"/>
        <end position="20"/>
    </location>
    <ligand>
        <name>ATP</name>
        <dbReference type="ChEBI" id="CHEBI:30616"/>
    </ligand>
</feature>
<organism evidence="3 4">
    <name type="scientific">Peptostreptococcus anaerobius</name>
    <dbReference type="NCBI Taxonomy" id="1261"/>
    <lineage>
        <taxon>Bacteria</taxon>
        <taxon>Bacillati</taxon>
        <taxon>Bacillota</taxon>
        <taxon>Clostridia</taxon>
        <taxon>Peptostreptococcales</taxon>
        <taxon>Peptostreptococcaceae</taxon>
        <taxon>Peptostreptococcus</taxon>
    </lineage>
</organism>
<dbReference type="eggNOG" id="COG1323">
    <property type="taxonomic scope" value="Bacteria"/>
</dbReference>
<dbReference type="GO" id="GO:0016879">
    <property type="term" value="F:ligase activity, forming carbon-nitrogen bonds"/>
    <property type="evidence" value="ECO:0007669"/>
    <property type="project" value="UniProtKB-UniRule"/>
</dbReference>
<evidence type="ECO:0000313" key="4">
    <source>
        <dbReference type="Proteomes" id="UP000070326"/>
    </source>
</evidence>
<gene>
    <name evidence="2" type="primary">tmcAL</name>
    <name evidence="3" type="ORF">HMPREF3195_00541</name>
</gene>
<feature type="binding site" evidence="2">
    <location>
        <position position="188"/>
    </location>
    <ligand>
        <name>ATP</name>
        <dbReference type="ChEBI" id="CHEBI:30616"/>
    </ligand>
</feature>
<sequence length="439" mass="50207">MKIGGIIAEYNPFHNGHKYHIEEFKEKSSCSHLVAVTSGNFVQRGGPAIVDKYTRAKMALDNGVDLVLEMPAYYATQTAEIFSRGAVMTLEALNCVDSFCFGSEHGEIDKLKEAAAISMGISGDYEVSLRKNIEEGMPFAVAREMAVREYMDEVPSDFFKGSNNILAIEYLRELIRLDSKMEPITVRRMSAGHNSREVSGDISSATAIRKVLNGLELRENVMNTKDKHDFLRKISIIENSVPKTIYFELIDMISKEMYPLDNEDFFSEIRTCVIRNEGTLHNYFEVKEGLENSIRKTVVRAPKFDDVVAELKSKRYTSSKIRRCLFNILLGVKDRDMDIAKNLKQLPYVRVLALNDKGREILKKIKEVSDVDVVSSPAKAKLTDSYTENPVYKMLFDFDLRSSSIYYQKYYSNHREQLENGEVDYFNLITRLEQKNDID</sequence>
<feature type="binding site" evidence="2">
    <location>
        <position position="102"/>
    </location>
    <ligand>
        <name>ATP</name>
        <dbReference type="ChEBI" id="CHEBI:30616"/>
    </ligand>
</feature>
<dbReference type="InterPro" id="IPR008513">
    <property type="entry name" value="tRNA(Met)_cyd_acetate_ligase"/>
</dbReference>
<keyword evidence="2" id="KW-0067">ATP-binding</keyword>
<dbReference type="PATRIC" id="fig|1261.5.peg.547"/>
<evidence type="ECO:0000256" key="2">
    <source>
        <dbReference type="HAMAP-Rule" id="MF_01539"/>
    </source>
</evidence>
<dbReference type="GO" id="GO:0000049">
    <property type="term" value="F:tRNA binding"/>
    <property type="evidence" value="ECO:0007669"/>
    <property type="project" value="UniProtKB-KW"/>
</dbReference>
<dbReference type="SUPFAM" id="SSF52374">
    <property type="entry name" value="Nucleotidylyl transferase"/>
    <property type="match status" value="1"/>
</dbReference>
<keyword evidence="2" id="KW-0963">Cytoplasm</keyword>
<dbReference type="Proteomes" id="UP000070326">
    <property type="component" value="Unassembled WGS sequence"/>
</dbReference>
<dbReference type="NCBIfam" id="NF010191">
    <property type="entry name" value="PRK13670.1"/>
    <property type="match status" value="1"/>
</dbReference>
<proteinExistence type="inferred from homology"/>
<feature type="binding site" evidence="2">
    <location>
        <position position="163"/>
    </location>
    <ligand>
        <name>ATP</name>
        <dbReference type="ChEBI" id="CHEBI:30616"/>
    </ligand>
</feature>
<reference evidence="3 4" key="1">
    <citation type="submission" date="2016-02" db="EMBL/GenBank/DDBJ databases">
        <authorList>
            <person name="Wen L."/>
            <person name="He K."/>
            <person name="Yang H."/>
        </authorList>
    </citation>
    <scope>NUCLEOTIDE SEQUENCE [LARGE SCALE GENOMIC DNA]</scope>
    <source>
        <strain evidence="3 4">MJR8628A</strain>
    </source>
</reference>
<keyword evidence="2" id="KW-0547">Nucleotide-binding</keyword>
<evidence type="ECO:0000313" key="3">
    <source>
        <dbReference type="EMBL" id="KXI13738.1"/>
    </source>
</evidence>
<dbReference type="EC" id="6.3.4.-" evidence="2"/>
<dbReference type="HAMAP" id="MF_01539">
    <property type="entry name" value="TmcAL"/>
    <property type="match status" value="1"/>
</dbReference>
<dbReference type="PANTHER" id="PTHR37825">
    <property type="entry name" value="TRNA(MET) CYTIDINE ACETATE LIGASE"/>
    <property type="match status" value="1"/>
</dbReference>
<comment type="caution">
    <text evidence="3">The sequence shown here is derived from an EMBL/GenBank/DDBJ whole genome shotgun (WGS) entry which is preliminary data.</text>
</comment>